<dbReference type="KEGG" id="men:MEPCIT_236"/>
<protein>
    <recommendedName>
        <fullName evidence="2 4">Biotin carboxyl carrier protein of acetyl-CoA carboxylase</fullName>
    </recommendedName>
</protein>
<dbReference type="PANTHER" id="PTHR45266">
    <property type="entry name" value="OXALOACETATE DECARBOXYLASE ALPHA CHAIN"/>
    <property type="match status" value="1"/>
</dbReference>
<dbReference type="PRINTS" id="PR01071">
    <property type="entry name" value="ACOABIOTINCC"/>
</dbReference>
<dbReference type="AlphaFoldDB" id="F7XXQ6"/>
<proteinExistence type="predicted"/>
<keyword evidence="4" id="KW-0443">Lipid metabolism</keyword>
<evidence type="ECO:0000256" key="3">
    <source>
        <dbReference type="ARBA" id="ARBA00023267"/>
    </source>
</evidence>
<evidence type="ECO:0000256" key="2">
    <source>
        <dbReference type="ARBA" id="ARBA00017562"/>
    </source>
</evidence>
<keyword evidence="4" id="KW-0444">Lipid biosynthesis</keyword>
<evidence type="ECO:0000259" key="5">
    <source>
        <dbReference type="PROSITE" id="PS50968"/>
    </source>
</evidence>
<comment type="function">
    <text evidence="1 4">This protein is a component of the acetyl coenzyme A carboxylase complex; first, biotin carboxylase catalyzes the carboxylation of the carrier protein and then the transcarboxylase transfers the carboxyl group to form malonyl-CoA.</text>
</comment>
<dbReference type="STRING" id="903503.MEPCIT_236"/>
<evidence type="ECO:0000313" key="6">
    <source>
        <dbReference type="EMBL" id="AEI74882.1"/>
    </source>
</evidence>
<sequence length="142" mass="15602">MDLRKIKKLIELIEKSGIATLEISEGEESIRINRALMQQTYLPQTNISAGQQSSTTPVTLSATTSGHLVRSPMVGIFYRTPSPDAKSFVEVGQKVDVGDTICIIEAMKIMNQIASDKKGVVKAILRENGQLVEFDEPLIVIE</sequence>
<dbReference type="InterPro" id="IPR001249">
    <property type="entry name" value="AcCoA_biotinCC"/>
</dbReference>
<dbReference type="Pfam" id="PF00364">
    <property type="entry name" value="Biotin_lipoyl"/>
    <property type="match status" value="1"/>
</dbReference>
<name>F7XXQ6_MOREP</name>
<comment type="pathway">
    <text evidence="4">Lipid metabolism; fatty acid biosynthesis.</text>
</comment>
<dbReference type="HOGENOM" id="CLU_016733_3_1_6"/>
<dbReference type="PANTHER" id="PTHR45266:SF3">
    <property type="entry name" value="OXALOACETATE DECARBOXYLASE ALPHA CHAIN"/>
    <property type="match status" value="1"/>
</dbReference>
<evidence type="ECO:0000256" key="4">
    <source>
        <dbReference type="RuleBase" id="RU364072"/>
    </source>
</evidence>
<dbReference type="Proteomes" id="UP000000504">
    <property type="component" value="Chromosome"/>
</dbReference>
<reference key="1">
    <citation type="submission" date="2010-09" db="EMBL/GenBank/DDBJ databases">
        <title>An interdependent metabolic patchwork in the nested three-way symbiosis of mealybugs.</title>
        <authorList>
            <person name="McCutcheon J.P."/>
            <person name="von Dohlen C.D."/>
        </authorList>
    </citation>
    <scope>NUCLEOTIDE SEQUENCE</scope>
    <source>
        <strain>PCIT</strain>
    </source>
</reference>
<keyword evidence="3 4" id="KW-0092">Biotin</keyword>
<dbReference type="GO" id="GO:0006633">
    <property type="term" value="P:fatty acid biosynthetic process"/>
    <property type="evidence" value="ECO:0007669"/>
    <property type="project" value="UniProtKB-UniPathway"/>
</dbReference>
<keyword evidence="4" id="KW-0275">Fatty acid biosynthesis</keyword>
<keyword evidence="7" id="KW-1185">Reference proteome</keyword>
<dbReference type="eggNOG" id="COG0511">
    <property type="taxonomic scope" value="Bacteria"/>
</dbReference>
<organism evidence="6 7">
    <name type="scientific">Moranella endobia (strain PCIT)</name>
    <dbReference type="NCBI Taxonomy" id="903503"/>
    <lineage>
        <taxon>Bacteria</taxon>
        <taxon>Pseudomonadati</taxon>
        <taxon>Pseudomonadota</taxon>
        <taxon>Gammaproteobacteria</taxon>
        <taxon>Enterobacterales</taxon>
        <taxon>Enterobacteriaceae</taxon>
        <taxon>Candidatus Moranella</taxon>
    </lineage>
</organism>
<dbReference type="Gene3D" id="2.40.50.100">
    <property type="match status" value="1"/>
</dbReference>
<dbReference type="EMBL" id="CP002243">
    <property type="protein sequence ID" value="AEI74882.1"/>
    <property type="molecule type" value="Genomic_DNA"/>
</dbReference>
<evidence type="ECO:0000256" key="1">
    <source>
        <dbReference type="ARBA" id="ARBA00003761"/>
    </source>
</evidence>
<dbReference type="SUPFAM" id="SSF51230">
    <property type="entry name" value="Single hybrid motif"/>
    <property type="match status" value="1"/>
</dbReference>
<dbReference type="PROSITE" id="PS50968">
    <property type="entry name" value="BIOTINYL_LIPOYL"/>
    <property type="match status" value="1"/>
</dbReference>
<accession>F7XXQ6</accession>
<dbReference type="GO" id="GO:0003989">
    <property type="term" value="F:acetyl-CoA carboxylase activity"/>
    <property type="evidence" value="ECO:0007669"/>
    <property type="project" value="InterPro"/>
</dbReference>
<dbReference type="InterPro" id="IPR050709">
    <property type="entry name" value="Biotin_Carboxyl_Carrier/Decarb"/>
</dbReference>
<dbReference type="OrthoDB" id="9811735at2"/>
<dbReference type="InterPro" id="IPR000089">
    <property type="entry name" value="Biotin_lipoyl"/>
</dbReference>
<dbReference type="GO" id="GO:0009317">
    <property type="term" value="C:acetyl-CoA carboxylase complex"/>
    <property type="evidence" value="ECO:0007669"/>
    <property type="project" value="InterPro"/>
</dbReference>
<keyword evidence="4" id="KW-0276">Fatty acid metabolism</keyword>
<dbReference type="CDD" id="cd06850">
    <property type="entry name" value="biotinyl_domain"/>
    <property type="match status" value="1"/>
</dbReference>
<dbReference type="InterPro" id="IPR011053">
    <property type="entry name" value="Single_hybrid_motif"/>
</dbReference>
<reference evidence="6 7" key="2">
    <citation type="journal article" date="2011" name="Curr. Biol.">
        <title>An interdependent metabolic patchwork in the nested symbiosis of mealybugs.</title>
        <authorList>
            <person name="McCutcheon J.P."/>
            <person name="von Dohlen C.D."/>
        </authorList>
    </citation>
    <scope>NUCLEOTIDE SEQUENCE [LARGE SCALE GENOMIC DNA]</scope>
    <source>
        <strain evidence="6 7">PCIT</strain>
    </source>
</reference>
<feature type="domain" description="Lipoyl-binding" evidence="5">
    <location>
        <begin position="57"/>
        <end position="142"/>
    </location>
</feature>
<dbReference type="UniPathway" id="UPA00094"/>
<dbReference type="RefSeq" id="WP_013975633.1">
    <property type="nucleotide sequence ID" value="NC_015735.1"/>
</dbReference>
<evidence type="ECO:0000313" key="7">
    <source>
        <dbReference type="Proteomes" id="UP000000504"/>
    </source>
</evidence>
<gene>
    <name evidence="6" type="ordered locus">MEPCIT_236</name>
</gene>
<dbReference type="FunFam" id="2.40.50.100:FF:000003">
    <property type="entry name" value="Acetyl-CoA carboxylase biotin carboxyl carrier protein"/>
    <property type="match status" value="1"/>
</dbReference>
<dbReference type="NCBIfam" id="TIGR00531">
    <property type="entry name" value="BCCP"/>
    <property type="match status" value="1"/>
</dbReference>